<protein>
    <submittedName>
        <fullName evidence="8">Cytochrome c biogenesis protein ResB</fullName>
    </submittedName>
</protein>
<dbReference type="Pfam" id="PF05140">
    <property type="entry name" value="ResB"/>
    <property type="match status" value="1"/>
</dbReference>
<dbReference type="RefSeq" id="WP_034333563.1">
    <property type="nucleotide sequence ID" value="NZ_CP097501.1"/>
</dbReference>
<feature type="transmembrane region" description="Helical" evidence="6">
    <location>
        <begin position="68"/>
        <end position="89"/>
    </location>
</feature>
<sequence>MSKIPLIRRPWFAFLSSMRFAVALLCVLAIASVIGTVLQQNQPPQNYVVKFGPFWAEMFRSLGLFDVYASWWFVLIMLFLVISTGLCLWRNIPPFLREMRSFRLNATAKSLTHMRHNAALPQLNPAVAQRYLEVNGFRVKSQSRDDGTLLLAAKKGSANKWGYILAHSALIVICIGGLIDSNLLLKLGMLGGRIVPEQNAVFARDFQPHSILGTQNPSFRANAEIVEGQTTSAAFINADKGMLLQELPFSVELKKFHIDFYDTGMPKDFASDLRITDTASGEVINKTIRVNHPFTHRGVTLYQASYGDGGSDVQFRTWNLGGNGEAAAMKAVSQRQYPLDLGSTGQYRLEFGELRVYNVENLDSPDTPDNLSGKLHEVRSVRQDKKFQNVGPTITFKIRDRAGQAREYVNYMLPLLREGSLYFATGERANANEPYRWLMIPADAQGKPDSFMALRETLRRPEAQEKIIAQAAAAVSEEVRPQFQEAVKHLLAQFQRGGFHTIDSHIKNTVPAAEQQKTGELMYQILIGAMHHALDEALAYKQLPAMPAGEARNKFILNSLDAYTGLTQFSAPVLLQMTGYKSVNMSGIQMSKSPGAGLVYLGSLLLVLGTVFMFYVREKRAWLLFDGDNAHFAMSAARNERELNREFPEHLHKLSVLAQETAESPQAHEKP</sequence>
<feature type="domain" description="ResB-like" evidence="7">
    <location>
        <begin position="18"/>
        <end position="647"/>
    </location>
</feature>
<feature type="transmembrane region" description="Helical" evidence="6">
    <location>
        <begin position="161"/>
        <end position="179"/>
    </location>
</feature>
<dbReference type="Proteomes" id="UP001056819">
    <property type="component" value="Chromosome"/>
</dbReference>
<keyword evidence="5 6" id="KW-0472">Membrane</keyword>
<evidence type="ECO:0000256" key="2">
    <source>
        <dbReference type="ARBA" id="ARBA00022692"/>
    </source>
</evidence>
<dbReference type="PANTHER" id="PTHR31566">
    <property type="entry name" value="CYTOCHROME C BIOGENESIS PROTEIN CCS1, CHLOROPLASTIC"/>
    <property type="match status" value="1"/>
</dbReference>
<dbReference type="EMBL" id="CP097501">
    <property type="protein sequence ID" value="URD68325.1"/>
    <property type="molecule type" value="Genomic_DNA"/>
</dbReference>
<evidence type="ECO:0000259" key="7">
    <source>
        <dbReference type="Pfam" id="PF05140"/>
    </source>
</evidence>
<feature type="transmembrane region" description="Helical" evidence="6">
    <location>
        <begin position="598"/>
        <end position="616"/>
    </location>
</feature>
<keyword evidence="3" id="KW-0201">Cytochrome c-type biogenesis</keyword>
<keyword evidence="2 6" id="KW-0812">Transmembrane</keyword>
<gene>
    <name evidence="8" type="ORF">LNQ82_03995</name>
</gene>
<evidence type="ECO:0000256" key="6">
    <source>
        <dbReference type="SAM" id="Phobius"/>
    </source>
</evidence>
<accession>A0AAE9HXN4</accession>
<name>A0AAE9HXN4_9NEIS</name>
<comment type="subcellular location">
    <subcellularLocation>
        <location evidence="1">Membrane</location>
        <topology evidence="1">Multi-pass membrane protein</topology>
    </subcellularLocation>
</comment>
<dbReference type="InterPro" id="IPR023494">
    <property type="entry name" value="Cyt_c_bgen_Ccs1/CcsB/ResB"/>
</dbReference>
<evidence type="ECO:0000313" key="9">
    <source>
        <dbReference type="Proteomes" id="UP001056819"/>
    </source>
</evidence>
<organism evidence="8 9">
    <name type="scientific">Conchiformibius steedae DSM 2580</name>
    <dbReference type="NCBI Taxonomy" id="1121352"/>
    <lineage>
        <taxon>Bacteria</taxon>
        <taxon>Pseudomonadati</taxon>
        <taxon>Pseudomonadota</taxon>
        <taxon>Betaproteobacteria</taxon>
        <taxon>Neisseriales</taxon>
        <taxon>Neisseriaceae</taxon>
        <taxon>Conchiformibius</taxon>
    </lineage>
</organism>
<evidence type="ECO:0000256" key="4">
    <source>
        <dbReference type="ARBA" id="ARBA00022989"/>
    </source>
</evidence>
<keyword evidence="4 6" id="KW-1133">Transmembrane helix</keyword>
<dbReference type="GO" id="GO:0016020">
    <property type="term" value="C:membrane"/>
    <property type="evidence" value="ECO:0007669"/>
    <property type="project" value="UniProtKB-SubCell"/>
</dbReference>
<evidence type="ECO:0000256" key="1">
    <source>
        <dbReference type="ARBA" id="ARBA00004141"/>
    </source>
</evidence>
<evidence type="ECO:0000313" key="8">
    <source>
        <dbReference type="EMBL" id="URD68325.1"/>
    </source>
</evidence>
<evidence type="ECO:0000256" key="3">
    <source>
        <dbReference type="ARBA" id="ARBA00022748"/>
    </source>
</evidence>
<dbReference type="InterPro" id="IPR007816">
    <property type="entry name" value="ResB-like_domain"/>
</dbReference>
<dbReference type="AlphaFoldDB" id="A0AAE9HXN4"/>
<evidence type="ECO:0000256" key="5">
    <source>
        <dbReference type="ARBA" id="ARBA00023136"/>
    </source>
</evidence>
<dbReference type="GO" id="GO:0017004">
    <property type="term" value="P:cytochrome complex assembly"/>
    <property type="evidence" value="ECO:0007669"/>
    <property type="project" value="UniProtKB-KW"/>
</dbReference>
<reference evidence="8" key="1">
    <citation type="submission" date="2022-05" db="EMBL/GenBank/DDBJ databases">
        <title>Alysiella filiformis genome sequencing.</title>
        <authorList>
            <person name="Viehboeck T."/>
        </authorList>
    </citation>
    <scope>NUCLEOTIDE SEQUENCE</scope>
    <source>
        <strain evidence="8">DSM 2580</strain>
    </source>
</reference>
<proteinExistence type="predicted"/>
<dbReference type="PANTHER" id="PTHR31566:SF0">
    <property type="entry name" value="CYTOCHROME C BIOGENESIS PROTEIN CCS1, CHLOROPLASTIC"/>
    <property type="match status" value="1"/>
</dbReference>